<accession>B9RVB0</accession>
<dbReference type="Pfam" id="PF00560">
    <property type="entry name" value="LRR_1"/>
    <property type="match status" value="6"/>
</dbReference>
<organism evidence="13 14">
    <name type="scientific">Ricinus communis</name>
    <name type="common">Castor bean</name>
    <dbReference type="NCBI Taxonomy" id="3988"/>
    <lineage>
        <taxon>Eukaryota</taxon>
        <taxon>Viridiplantae</taxon>
        <taxon>Streptophyta</taxon>
        <taxon>Embryophyta</taxon>
        <taxon>Tracheophyta</taxon>
        <taxon>Spermatophyta</taxon>
        <taxon>Magnoliopsida</taxon>
        <taxon>eudicotyledons</taxon>
        <taxon>Gunneridae</taxon>
        <taxon>Pentapetalae</taxon>
        <taxon>rosids</taxon>
        <taxon>fabids</taxon>
        <taxon>Malpighiales</taxon>
        <taxon>Euphorbiaceae</taxon>
        <taxon>Acalyphoideae</taxon>
        <taxon>Acalypheae</taxon>
        <taxon>Ricinus</taxon>
    </lineage>
</organism>
<evidence type="ECO:0000256" key="5">
    <source>
        <dbReference type="ARBA" id="ARBA00022692"/>
    </source>
</evidence>
<reference evidence="14" key="1">
    <citation type="journal article" date="2010" name="Nat. Biotechnol.">
        <title>Draft genome sequence of the oilseed species Ricinus communis.</title>
        <authorList>
            <person name="Chan A.P."/>
            <person name="Crabtree J."/>
            <person name="Zhao Q."/>
            <person name="Lorenzi H."/>
            <person name="Orvis J."/>
            <person name="Puiu D."/>
            <person name="Melake-Berhan A."/>
            <person name="Jones K.M."/>
            <person name="Redman J."/>
            <person name="Chen G."/>
            <person name="Cahoon E.B."/>
            <person name="Gedil M."/>
            <person name="Stanke M."/>
            <person name="Haas B.J."/>
            <person name="Wortman J.R."/>
            <person name="Fraser-Liggett C.M."/>
            <person name="Ravel J."/>
            <person name="Rabinowicz P.D."/>
        </authorList>
    </citation>
    <scope>NUCLEOTIDE SEQUENCE [LARGE SCALE GENOMIC DNA]</scope>
    <source>
        <strain evidence="14">cv. Hale</strain>
    </source>
</reference>
<keyword evidence="10" id="KW-0675">Receptor</keyword>
<dbReference type="Proteomes" id="UP000008311">
    <property type="component" value="Unassembled WGS sequence"/>
</dbReference>
<keyword evidence="7" id="KW-0677">Repeat</keyword>
<keyword evidence="6" id="KW-0732">Signal</keyword>
<dbReference type="InterPro" id="IPR003591">
    <property type="entry name" value="Leu-rich_rpt_typical-subtyp"/>
</dbReference>
<dbReference type="SMART" id="SM00365">
    <property type="entry name" value="LRR_SD22"/>
    <property type="match status" value="8"/>
</dbReference>
<keyword evidence="9 12" id="KW-0472">Membrane</keyword>
<evidence type="ECO:0000313" key="13">
    <source>
        <dbReference type="EMBL" id="EEF44843.1"/>
    </source>
</evidence>
<proteinExistence type="inferred from homology"/>
<gene>
    <name evidence="13" type="ORF">RCOM_0901470</name>
</gene>
<evidence type="ECO:0000256" key="9">
    <source>
        <dbReference type="ARBA" id="ARBA00023136"/>
    </source>
</evidence>
<dbReference type="eggNOG" id="KOG0619">
    <property type="taxonomic scope" value="Eukaryota"/>
</dbReference>
<keyword evidence="4" id="KW-0433">Leucine-rich repeat</keyword>
<evidence type="ECO:0000256" key="11">
    <source>
        <dbReference type="ARBA" id="ARBA00023180"/>
    </source>
</evidence>
<name>B9RVB0_RICCO</name>
<dbReference type="AlphaFoldDB" id="B9RVB0"/>
<keyword evidence="13" id="KW-0418">Kinase</keyword>
<dbReference type="SUPFAM" id="SSF52058">
    <property type="entry name" value="L domain-like"/>
    <property type="match status" value="3"/>
</dbReference>
<evidence type="ECO:0000256" key="4">
    <source>
        <dbReference type="ARBA" id="ARBA00022614"/>
    </source>
</evidence>
<dbReference type="FunFam" id="3.80.10.10:FF:000095">
    <property type="entry name" value="LRR receptor-like serine/threonine-protein kinase GSO1"/>
    <property type="match status" value="2"/>
</dbReference>
<evidence type="ECO:0000256" key="6">
    <source>
        <dbReference type="ARBA" id="ARBA00022729"/>
    </source>
</evidence>
<dbReference type="Pfam" id="PF13855">
    <property type="entry name" value="LRR_8"/>
    <property type="match status" value="2"/>
</dbReference>
<evidence type="ECO:0000313" key="14">
    <source>
        <dbReference type="Proteomes" id="UP000008311"/>
    </source>
</evidence>
<dbReference type="Gene3D" id="3.80.10.10">
    <property type="entry name" value="Ribonuclease Inhibitor"/>
    <property type="match status" value="4"/>
</dbReference>
<evidence type="ECO:0000256" key="2">
    <source>
        <dbReference type="ARBA" id="ARBA00009592"/>
    </source>
</evidence>
<keyword evidence="11" id="KW-0325">Glycoprotein</keyword>
<keyword evidence="14" id="KW-1185">Reference proteome</keyword>
<sequence>MNAELAALRNLTLLDLSFNNFNGSIKSEGLSKFKKLETLKLAGNRFMNSVLQSLGAVTSLKTLDLSLNLMQGAFPDELTNLKNLENLDLSTNLLNSSLPIEGLATLKCLEILDLSNNRLIGHISPSIGSMASLKALSLANNKLNGSLPPKGFCELTNLQELDLSQNNLSGVLPSCLSSLTSLRLLDLSFNRLEGKIYSSLVPTLASLEYIDLSHNHFEGAFSFSSIANHTNLKVLMIGCGNSKLKVETGYSSWLPKFQLTILAVTNCNLNKLPEFLIHQFDLRIADLSHNNLTGIFPKWLLENNINLDFLSLRNNSLFGQFHLSPNSSSNIFQMDISENYFHGQLQENIGAVLPKVSALNVSENAFTGSISPVRNMPNLLFLDLSSNNFSGEVTGEFAVNCSQLVVLKLSNNRLRGQIPNLNQSISLMSLQLSENSFTGTLPNSISQSSVLYNIDISGNYMSGEIPSFGNNSSLSAVIMRDNGFRGKISCELLASVMFILDLSYNSISGPLPSCDLSYLYHLNLQGNKITGSIPRTLFNSSNLLTLNLKNNCLTGEIITSVVAYSDLRVLLLRGNLFSGLIPDQLCQFNNISMLDLSDNSFSGSIPHCFSNITFGSIKEYVSILGESFEVPIPRSTIYNFESLLQREIIHEKDIDIVKQVEVEFITKTRANIYTGSILDLMSGLDLSCNHLTGEIPSELGKLSWIHALNLSHNQLTGSIPSTFSSLSQIESLDLSFNNLSGEIPSALISLNFLQVFSVAHNNLSGRVPEKKAQFGTFENNIYEGNPFLCGTPLEKSCSAVIEPPTAFSDSSEEKWYEIDPLVFKGSFTAAYVMFLLGFLALLYINPYWRRKLFYFIEDLFFKSHQQKYVGDCLTNNPVSSIASGQHFTLYM</sequence>
<evidence type="ECO:0000256" key="12">
    <source>
        <dbReference type="SAM" id="Phobius"/>
    </source>
</evidence>
<keyword evidence="13" id="KW-0808">Transferase</keyword>
<keyword evidence="8 12" id="KW-1133">Transmembrane helix</keyword>
<dbReference type="InParanoid" id="B9RVB0"/>
<evidence type="ECO:0000256" key="1">
    <source>
        <dbReference type="ARBA" id="ARBA00004251"/>
    </source>
</evidence>
<dbReference type="PRINTS" id="PR00019">
    <property type="entry name" value="LEURICHRPT"/>
</dbReference>
<evidence type="ECO:0000256" key="10">
    <source>
        <dbReference type="ARBA" id="ARBA00023170"/>
    </source>
</evidence>
<protein>
    <submittedName>
        <fullName evidence="13">Serine/threonine-protein kinase bri1, putative</fullName>
    </submittedName>
</protein>
<dbReference type="PROSITE" id="PS51450">
    <property type="entry name" value="LRR"/>
    <property type="match status" value="1"/>
</dbReference>
<comment type="subcellular location">
    <subcellularLocation>
        <location evidence="1">Cell membrane</location>
        <topology evidence="1">Single-pass type I membrane protein</topology>
    </subcellularLocation>
</comment>
<dbReference type="STRING" id="3988.B9RVB0"/>
<comment type="similarity">
    <text evidence="2">Belongs to the RLP family.</text>
</comment>
<feature type="transmembrane region" description="Helical" evidence="12">
    <location>
        <begin position="821"/>
        <end position="844"/>
    </location>
</feature>
<evidence type="ECO:0000256" key="8">
    <source>
        <dbReference type="ARBA" id="ARBA00022989"/>
    </source>
</evidence>
<dbReference type="FunFam" id="3.80.10.10:FF:000111">
    <property type="entry name" value="LRR receptor-like serine/threonine-protein kinase ERECTA"/>
    <property type="match status" value="1"/>
</dbReference>
<dbReference type="GO" id="GO:0005886">
    <property type="term" value="C:plasma membrane"/>
    <property type="evidence" value="ECO:0007669"/>
    <property type="project" value="UniProtKB-SubCell"/>
</dbReference>
<dbReference type="InterPro" id="IPR051502">
    <property type="entry name" value="RLP_Defense_Trigger"/>
</dbReference>
<dbReference type="PANTHER" id="PTHR48062:SF52">
    <property type="entry name" value="RECEPTOR-LIKE PROTEIN 8-RELATED"/>
    <property type="match status" value="1"/>
</dbReference>
<dbReference type="SMART" id="SM00369">
    <property type="entry name" value="LRR_TYP"/>
    <property type="match status" value="10"/>
</dbReference>
<evidence type="ECO:0000256" key="3">
    <source>
        <dbReference type="ARBA" id="ARBA00022475"/>
    </source>
</evidence>
<dbReference type="GO" id="GO:0016301">
    <property type="term" value="F:kinase activity"/>
    <property type="evidence" value="ECO:0007669"/>
    <property type="project" value="UniProtKB-KW"/>
</dbReference>
<dbReference type="InterPro" id="IPR001611">
    <property type="entry name" value="Leu-rich_rpt"/>
</dbReference>
<keyword evidence="5 12" id="KW-0812">Transmembrane</keyword>
<keyword evidence="3" id="KW-1003">Cell membrane</keyword>
<dbReference type="InterPro" id="IPR032675">
    <property type="entry name" value="LRR_dom_sf"/>
</dbReference>
<evidence type="ECO:0000256" key="7">
    <source>
        <dbReference type="ARBA" id="ARBA00022737"/>
    </source>
</evidence>
<dbReference type="EMBL" id="EQ973818">
    <property type="protein sequence ID" value="EEF44843.1"/>
    <property type="molecule type" value="Genomic_DNA"/>
</dbReference>
<dbReference type="PANTHER" id="PTHR48062">
    <property type="entry name" value="RECEPTOR-LIKE PROTEIN 14"/>
    <property type="match status" value="1"/>
</dbReference>